<name>A0AAD6PRS6_9ROSI</name>
<dbReference type="EMBL" id="JAQIZT010000018">
    <property type="protein sequence ID" value="KAJ6957954.1"/>
    <property type="molecule type" value="Genomic_DNA"/>
</dbReference>
<sequence>MSSRDVSGLPSKIKVSHPCFTWVDNLIFCWLLFYSNQTTHLVTNILHLKSIKIVFVSMVKIIF</sequence>
<reference evidence="1 2" key="1">
    <citation type="journal article" date="2023" name="Mol. Ecol. Resour.">
        <title>Chromosome-level genome assembly of a triploid poplar Populus alba 'Berolinensis'.</title>
        <authorList>
            <person name="Chen S."/>
            <person name="Yu Y."/>
            <person name="Wang X."/>
            <person name="Wang S."/>
            <person name="Zhang T."/>
            <person name="Zhou Y."/>
            <person name="He R."/>
            <person name="Meng N."/>
            <person name="Wang Y."/>
            <person name="Liu W."/>
            <person name="Liu Z."/>
            <person name="Liu J."/>
            <person name="Guo Q."/>
            <person name="Huang H."/>
            <person name="Sederoff R.R."/>
            <person name="Wang G."/>
            <person name="Qu G."/>
            <person name="Chen S."/>
        </authorList>
    </citation>
    <scope>NUCLEOTIDE SEQUENCE [LARGE SCALE GENOMIC DNA]</scope>
    <source>
        <strain evidence="1">SC-2020</strain>
    </source>
</reference>
<keyword evidence="2" id="KW-1185">Reference proteome</keyword>
<dbReference type="Proteomes" id="UP001164929">
    <property type="component" value="Chromosome 18"/>
</dbReference>
<accession>A0AAD6PRS6</accession>
<protein>
    <submittedName>
        <fullName evidence="1">Uncharacterized protein</fullName>
    </submittedName>
</protein>
<evidence type="ECO:0000313" key="1">
    <source>
        <dbReference type="EMBL" id="KAJ6957954.1"/>
    </source>
</evidence>
<organism evidence="1 2">
    <name type="scientific">Populus alba x Populus x berolinensis</name>
    <dbReference type="NCBI Taxonomy" id="444605"/>
    <lineage>
        <taxon>Eukaryota</taxon>
        <taxon>Viridiplantae</taxon>
        <taxon>Streptophyta</taxon>
        <taxon>Embryophyta</taxon>
        <taxon>Tracheophyta</taxon>
        <taxon>Spermatophyta</taxon>
        <taxon>Magnoliopsida</taxon>
        <taxon>eudicotyledons</taxon>
        <taxon>Gunneridae</taxon>
        <taxon>Pentapetalae</taxon>
        <taxon>rosids</taxon>
        <taxon>fabids</taxon>
        <taxon>Malpighiales</taxon>
        <taxon>Salicaceae</taxon>
        <taxon>Saliceae</taxon>
        <taxon>Populus</taxon>
    </lineage>
</organism>
<gene>
    <name evidence="1" type="ORF">NC653_039810</name>
</gene>
<comment type="caution">
    <text evidence="1">The sequence shown here is derived from an EMBL/GenBank/DDBJ whole genome shotgun (WGS) entry which is preliminary data.</text>
</comment>
<proteinExistence type="predicted"/>
<evidence type="ECO:0000313" key="2">
    <source>
        <dbReference type="Proteomes" id="UP001164929"/>
    </source>
</evidence>
<dbReference type="AlphaFoldDB" id="A0AAD6PRS6"/>